<keyword evidence="2" id="KW-1185">Reference proteome</keyword>
<gene>
    <name evidence="1" type="ORF">M7I_7211</name>
</gene>
<dbReference type="AlphaFoldDB" id="H0EWN9"/>
<evidence type="ECO:0000313" key="2">
    <source>
        <dbReference type="Proteomes" id="UP000005446"/>
    </source>
</evidence>
<evidence type="ECO:0000313" key="1">
    <source>
        <dbReference type="EMBL" id="EHK97069.1"/>
    </source>
</evidence>
<protein>
    <submittedName>
        <fullName evidence="1">Uncharacterized protein</fullName>
    </submittedName>
</protein>
<sequence>MKKVVHFRDSIKGDGEGGRRSLRTILRRRHVDAGNL</sequence>
<dbReference type="HOGENOM" id="CLU_3359820_0_0_1"/>
<reference evidence="1 2" key="1">
    <citation type="journal article" date="2012" name="Eukaryot. Cell">
        <title>Genome sequence of the fungus Glarea lozoyensis: the first genome sequence of a species from the Helotiaceae family.</title>
        <authorList>
            <person name="Youssar L."/>
            <person name="Gruening B.A."/>
            <person name="Erxleben A."/>
            <person name="Guenther S."/>
            <person name="Huettel W."/>
        </authorList>
    </citation>
    <scope>NUCLEOTIDE SEQUENCE [LARGE SCALE GENOMIC DNA]</scope>
    <source>
        <strain evidence="2">ATCC 74030 / MF5533</strain>
    </source>
</reference>
<proteinExistence type="predicted"/>
<dbReference type="EMBL" id="AGUE01000211">
    <property type="protein sequence ID" value="EHK97069.1"/>
    <property type="molecule type" value="Genomic_DNA"/>
</dbReference>
<accession>H0EWN9</accession>
<dbReference type="InParanoid" id="H0EWN9"/>
<dbReference type="Proteomes" id="UP000005446">
    <property type="component" value="Unassembled WGS sequence"/>
</dbReference>
<comment type="caution">
    <text evidence="1">The sequence shown here is derived from an EMBL/GenBank/DDBJ whole genome shotgun (WGS) entry which is preliminary data.</text>
</comment>
<name>H0EWN9_GLAL7</name>
<organism evidence="1 2">
    <name type="scientific">Glarea lozoyensis (strain ATCC 74030 / MF5533)</name>
    <dbReference type="NCBI Taxonomy" id="1104152"/>
    <lineage>
        <taxon>Eukaryota</taxon>
        <taxon>Fungi</taxon>
        <taxon>Dikarya</taxon>
        <taxon>Ascomycota</taxon>
        <taxon>Pezizomycotina</taxon>
        <taxon>Leotiomycetes</taxon>
        <taxon>Helotiales</taxon>
        <taxon>Helotiaceae</taxon>
        <taxon>Glarea</taxon>
    </lineage>
</organism>